<name>A0A4D6NAZ7_VIGUN</name>
<proteinExistence type="predicted"/>
<dbReference type="Proteomes" id="UP000501690">
    <property type="component" value="Linkage Group LG10"/>
</dbReference>
<evidence type="ECO:0000256" key="1">
    <source>
        <dbReference type="SAM" id="Coils"/>
    </source>
</evidence>
<evidence type="ECO:0000313" key="4">
    <source>
        <dbReference type="Proteomes" id="UP000501690"/>
    </source>
</evidence>
<reference evidence="3 4" key="1">
    <citation type="submission" date="2019-04" db="EMBL/GenBank/DDBJ databases">
        <title>An improved genome assembly and genetic linkage map for asparagus bean, Vigna unguiculata ssp. sesquipedialis.</title>
        <authorList>
            <person name="Xia Q."/>
            <person name="Zhang R."/>
            <person name="Dong Y."/>
        </authorList>
    </citation>
    <scope>NUCLEOTIDE SEQUENCE [LARGE SCALE GENOMIC DNA]</scope>
    <source>
        <tissue evidence="3">Leaf</tissue>
    </source>
</reference>
<organism evidence="3 4">
    <name type="scientific">Vigna unguiculata</name>
    <name type="common">Cowpea</name>
    <dbReference type="NCBI Taxonomy" id="3917"/>
    <lineage>
        <taxon>Eukaryota</taxon>
        <taxon>Viridiplantae</taxon>
        <taxon>Streptophyta</taxon>
        <taxon>Embryophyta</taxon>
        <taxon>Tracheophyta</taxon>
        <taxon>Spermatophyta</taxon>
        <taxon>Magnoliopsida</taxon>
        <taxon>eudicotyledons</taxon>
        <taxon>Gunneridae</taxon>
        <taxon>Pentapetalae</taxon>
        <taxon>rosids</taxon>
        <taxon>fabids</taxon>
        <taxon>Fabales</taxon>
        <taxon>Fabaceae</taxon>
        <taxon>Papilionoideae</taxon>
        <taxon>50 kb inversion clade</taxon>
        <taxon>NPAAA clade</taxon>
        <taxon>indigoferoid/millettioid clade</taxon>
        <taxon>Phaseoleae</taxon>
        <taxon>Vigna</taxon>
    </lineage>
</organism>
<evidence type="ECO:0000313" key="3">
    <source>
        <dbReference type="EMBL" id="QCE10042.1"/>
    </source>
</evidence>
<dbReference type="EMBL" id="CP039354">
    <property type="protein sequence ID" value="QCE10042.1"/>
    <property type="molecule type" value="Genomic_DNA"/>
</dbReference>
<sequence>MADEHEEPLSCGSGWRVWPHVFPHVLYRLWPIGMAASHLEVISRRASNIYVFYLLSSPYLRVCGDDRVRGTREQMLVMQVAQGIVAPQPQGVKSKKAPPLRSSDLMSESSSGSSYSERGINMDIVADVVAIAGVMVTMHTCVRKGWIFRDCVLGTSPMAQQEKKMLSMFKNLRKELAKELLVEVRVQGRTKRKAKQKAIVTIQKGVGKDIKKVRLKLLGPGSSFGIKKSEVGLLEFPETTMHREIEISLYAALLSSLDNMEPNDLVKAMVEFNKGVERGRKGKGGAVAKELNVLQTKYEEEKVAREKEKEELVAENKRLGIEIELEDLKKWIVQEHTNIFNKDLRQEEMEASKIPKDPKATNVGIVVRE</sequence>
<feature type="region of interest" description="Disordered" evidence="2">
    <location>
        <begin position="88"/>
        <end position="114"/>
    </location>
</feature>
<feature type="coiled-coil region" evidence="1">
    <location>
        <begin position="291"/>
        <end position="318"/>
    </location>
</feature>
<keyword evidence="1" id="KW-0175">Coiled coil</keyword>
<accession>A0A4D6NAZ7</accession>
<evidence type="ECO:0000256" key="2">
    <source>
        <dbReference type="SAM" id="MobiDB-lite"/>
    </source>
</evidence>
<protein>
    <submittedName>
        <fullName evidence="3">Uncharacterized protein</fullName>
    </submittedName>
</protein>
<keyword evidence="4" id="KW-1185">Reference proteome</keyword>
<gene>
    <name evidence="3" type="ORF">DEO72_LG10g1268</name>
</gene>
<feature type="compositionally biased region" description="Low complexity" evidence="2">
    <location>
        <begin position="102"/>
        <end position="114"/>
    </location>
</feature>
<dbReference type="AlphaFoldDB" id="A0A4D6NAZ7"/>